<keyword evidence="2" id="KW-1185">Reference proteome</keyword>
<protein>
    <submittedName>
        <fullName evidence="1">Interleukin-17 receptor D</fullName>
    </submittedName>
</protein>
<organism evidence="1 2">
    <name type="scientific">Nibea albiflora</name>
    <name type="common">Yellow drum</name>
    <name type="synonym">Corvina albiflora</name>
    <dbReference type="NCBI Taxonomy" id="240163"/>
    <lineage>
        <taxon>Eukaryota</taxon>
        <taxon>Metazoa</taxon>
        <taxon>Chordata</taxon>
        <taxon>Craniata</taxon>
        <taxon>Vertebrata</taxon>
        <taxon>Euteleostomi</taxon>
        <taxon>Actinopterygii</taxon>
        <taxon>Neopterygii</taxon>
        <taxon>Teleostei</taxon>
        <taxon>Neoteleostei</taxon>
        <taxon>Acanthomorphata</taxon>
        <taxon>Eupercaria</taxon>
        <taxon>Sciaenidae</taxon>
        <taxon>Nibea</taxon>
    </lineage>
</organism>
<dbReference type="EMBL" id="CM024790">
    <property type="protein sequence ID" value="KAG8007530.1"/>
    <property type="molecule type" value="Genomic_DNA"/>
</dbReference>
<proteinExistence type="predicted"/>
<reference evidence="1" key="1">
    <citation type="submission" date="2020-04" db="EMBL/GenBank/DDBJ databases">
        <title>A chromosome-scale assembly and high-density genetic map of the yellow drum (Nibea albiflora) genome.</title>
        <authorList>
            <person name="Xu D."/>
            <person name="Zhang W."/>
            <person name="Chen R."/>
            <person name="Tan P."/>
            <person name="Wang L."/>
            <person name="Song H."/>
            <person name="Tian L."/>
            <person name="Zhu Q."/>
            <person name="Wang B."/>
        </authorList>
    </citation>
    <scope>NUCLEOTIDE SEQUENCE</scope>
    <source>
        <strain evidence="1">ZJHYS-2018</strain>
    </source>
</reference>
<comment type="caution">
    <text evidence="1">The sequence shown here is derived from an EMBL/GenBank/DDBJ whole genome shotgun (WGS) entry which is preliminary data.</text>
</comment>
<dbReference type="Proteomes" id="UP000805704">
    <property type="component" value="Chromosome 2"/>
</dbReference>
<evidence type="ECO:0000313" key="2">
    <source>
        <dbReference type="Proteomes" id="UP000805704"/>
    </source>
</evidence>
<gene>
    <name evidence="1" type="primary">IL17RD</name>
    <name evidence="1" type="ORF">GBF38_013115</name>
</gene>
<keyword evidence="1" id="KW-0675">Receptor</keyword>
<sequence>MAAPRSFFISLCGLLLVLYFSCGSTTSGNKRANQERCGYKAQSGTDGGRRLAVTFRADIISILHKLLCPIILLLLLFLTPILSVRRKEEQSVVSELTPLFFLHPKSIFSPPIPLGSWLAAPLPPPPWLLHRRPSQDKTRGIGRGRSDSTQGDSMSEDCSLNYPLGKHVIHEVTNVSFSHLACEDQAAVVVHWSASPLGIEHIKGFRVYLEDKNPEGKQCQHLILKDPRQLNFSYKNTKLSSQPFSGLTFDTDYMVRVLPFPTLMNESFFPPSFLRTNSCEVLLGSDNLVCKPFWKPKTLNVSQLGSNLHVAFDQAPASFGFHFYYLYYKLRQDGPFKLQRCKPDVNQPRTTCILQDVTPGTYTIELRDDSNTTRRQTQYHVSQVHSPWAGPIRAMAITVPLVIMSAFATLFTVMCRKKQQENIYSQLDEESSESSNHSAALNAERPWPRPKVFICYSNRDCPKHTSVIQSFAYFLQDFCNCEVVLDLWEHLEMCKEGQMSWLSRQLDEANFIITVCSKGLRYYVEKKSRRGKTPVSRRSHSSSSSSPNGGSGGDLFIVGVAMIAEMLRLAKQSEEGGAQELNRYMTVYFDYSTENDIPTMLSLAPRFKLMDQLPQLYSRLHSSQSSLADRESQPLNVSRRNYFRSKSGRSLYVSICNMHQHISQNPDWFEKQLAPSGASSASSSKQSPVPADPAPSPPPKPHCSSSSSQPEQRFDSGLVLNEVVVKTPSLEGGKGEPRRNMLLLAPGSSPSLNIGSSHSPSSSPGLCPSPGLPHCSLSMLGPNSRSTSGISGLLPEESSSSSSSAPSILEDVVCPIVSAQAEEGGSSPPELPPPRDSGIYDSSVPSSELSIPLMEGLSHDQADSSSLADSESSSSGLGDEEPPAVTSLRCSTATVCKAELHHHHHLEHSDGLTTVASL</sequence>
<name>A0ACB7F0H3_NIBAL</name>
<accession>A0ACB7F0H3</accession>
<evidence type="ECO:0000313" key="1">
    <source>
        <dbReference type="EMBL" id="KAG8007530.1"/>
    </source>
</evidence>